<evidence type="ECO:0000313" key="2">
    <source>
        <dbReference type="Proteomes" id="UP000300879"/>
    </source>
</evidence>
<gene>
    <name evidence="1" type="ORF">E6C60_0493</name>
</gene>
<organism evidence="1 2">
    <name type="scientific">Paenibacillus algicola</name>
    <dbReference type="NCBI Taxonomy" id="2565926"/>
    <lineage>
        <taxon>Bacteria</taxon>
        <taxon>Bacillati</taxon>
        <taxon>Bacillota</taxon>
        <taxon>Bacilli</taxon>
        <taxon>Bacillales</taxon>
        <taxon>Paenibacillaceae</taxon>
        <taxon>Paenibacillus</taxon>
    </lineage>
</organism>
<accession>A0A4P8XFP3</accession>
<protein>
    <submittedName>
        <fullName evidence="1">Uncharacterized protein</fullName>
    </submittedName>
</protein>
<reference evidence="1 2" key="1">
    <citation type="submission" date="2019-05" db="EMBL/GenBank/DDBJ databases">
        <authorList>
            <person name="Chen C."/>
        </authorList>
    </citation>
    <scope>NUCLEOTIDE SEQUENCE [LARGE SCALE GENOMIC DNA]</scope>
    <source>
        <strain evidence="1 2">HB172198</strain>
    </source>
</reference>
<dbReference type="AlphaFoldDB" id="A0A4P8XFP3"/>
<name>A0A4P8XFP3_9BACL</name>
<dbReference type="Proteomes" id="UP000300879">
    <property type="component" value="Chromosome"/>
</dbReference>
<proteinExistence type="predicted"/>
<sequence length="41" mass="4696">MQTRWTGCGAWDEVPSCLERSPFGICWKLGADPMDGLRRLR</sequence>
<evidence type="ECO:0000313" key="1">
    <source>
        <dbReference type="EMBL" id="QCT01216.1"/>
    </source>
</evidence>
<dbReference type="KEGG" id="palo:E6C60_0493"/>
<dbReference type="EMBL" id="CP040396">
    <property type="protein sequence ID" value="QCT01216.1"/>
    <property type="molecule type" value="Genomic_DNA"/>
</dbReference>
<keyword evidence="2" id="KW-1185">Reference proteome</keyword>